<proteinExistence type="predicted"/>
<dbReference type="EMBL" id="LR796206">
    <property type="protein sequence ID" value="CAB4126928.1"/>
    <property type="molecule type" value="Genomic_DNA"/>
</dbReference>
<evidence type="ECO:0000313" key="1">
    <source>
        <dbReference type="EMBL" id="CAB4126928.1"/>
    </source>
</evidence>
<accession>A0A6J5KWN8</accession>
<name>A0A6J5KWN8_9CAUD</name>
<sequence>MDARSEFNRIFGDVVMSDNDAAWYIFKAGWNAARAAEDYSHPFACACDACKRKLASMTDRTEARGWRKRQIREIED</sequence>
<reference evidence="1" key="1">
    <citation type="submission" date="2020-04" db="EMBL/GenBank/DDBJ databases">
        <authorList>
            <person name="Chiriac C."/>
            <person name="Salcher M."/>
            <person name="Ghai R."/>
            <person name="Kavagutti S V."/>
        </authorList>
    </citation>
    <scope>NUCLEOTIDE SEQUENCE</scope>
</reference>
<gene>
    <name evidence="1" type="ORF">UFOVP77_34</name>
</gene>
<protein>
    <submittedName>
        <fullName evidence="1">Uncharacterized protein</fullName>
    </submittedName>
</protein>
<organism evidence="1">
    <name type="scientific">uncultured Caudovirales phage</name>
    <dbReference type="NCBI Taxonomy" id="2100421"/>
    <lineage>
        <taxon>Viruses</taxon>
        <taxon>Duplodnaviria</taxon>
        <taxon>Heunggongvirae</taxon>
        <taxon>Uroviricota</taxon>
        <taxon>Caudoviricetes</taxon>
        <taxon>Peduoviridae</taxon>
        <taxon>Maltschvirus</taxon>
        <taxon>Maltschvirus maltsch</taxon>
    </lineage>
</organism>